<organism evidence="1">
    <name type="scientific">human gut metagenome</name>
    <dbReference type="NCBI Taxonomy" id="408170"/>
    <lineage>
        <taxon>unclassified sequences</taxon>
        <taxon>metagenomes</taxon>
        <taxon>organismal metagenomes</taxon>
    </lineage>
</organism>
<accession>W1XR48</accession>
<sequence length="22" mass="2459">MIWVIAGTLDGRTLAVDIQERT</sequence>
<dbReference type="AlphaFoldDB" id="W1XR48"/>
<reference evidence="1" key="1">
    <citation type="submission" date="2013-12" db="EMBL/GenBank/DDBJ databases">
        <title>A Varibaculum cambriense genome reconstructed from a premature infant gut community with otherwise low bacterial novelty that shifts toward anaerobic metabolism during the third week of life.</title>
        <authorList>
            <person name="Brown C.T."/>
            <person name="Sharon I."/>
            <person name="Thomas B.C."/>
            <person name="Castelle C.J."/>
            <person name="Morowitz M.J."/>
            <person name="Banfield J.F."/>
        </authorList>
    </citation>
    <scope>NUCLEOTIDE SEQUENCE</scope>
</reference>
<dbReference type="EMBL" id="AZMM01012837">
    <property type="protein sequence ID" value="ETJ32717.1"/>
    <property type="molecule type" value="Genomic_DNA"/>
</dbReference>
<protein>
    <submittedName>
        <fullName evidence="1">Uncharacterized protein</fullName>
    </submittedName>
</protein>
<gene>
    <name evidence="1" type="ORF">Q604_UNBC12837G0002</name>
</gene>
<evidence type="ECO:0000313" key="1">
    <source>
        <dbReference type="EMBL" id="ETJ32717.1"/>
    </source>
</evidence>
<comment type="caution">
    <text evidence="1">The sequence shown here is derived from an EMBL/GenBank/DDBJ whole genome shotgun (WGS) entry which is preliminary data.</text>
</comment>
<proteinExistence type="predicted"/>
<name>W1XR48_9ZZZZ</name>
<feature type="non-terminal residue" evidence="1">
    <location>
        <position position="22"/>
    </location>
</feature>